<dbReference type="EMBL" id="FNSL01000001">
    <property type="protein sequence ID" value="SEB64720.1"/>
    <property type="molecule type" value="Genomic_DNA"/>
</dbReference>
<dbReference type="InterPro" id="IPR036102">
    <property type="entry name" value="OsmC/Ohrsf"/>
</dbReference>
<keyword evidence="2" id="KW-1185">Reference proteome</keyword>
<reference evidence="2" key="1">
    <citation type="submission" date="2016-10" db="EMBL/GenBank/DDBJ databases">
        <authorList>
            <person name="Varghese N."/>
            <person name="Submissions S."/>
        </authorList>
    </citation>
    <scope>NUCLEOTIDE SEQUENCE [LARGE SCALE GENOMIC DNA]</scope>
    <source>
        <strain evidence="2">ES.061</strain>
    </source>
</reference>
<gene>
    <name evidence="1" type="ORF">SAMN05216452_2599</name>
</gene>
<dbReference type="RefSeq" id="WP_090329068.1">
    <property type="nucleotide sequence ID" value="NZ_FNSL01000001.1"/>
</dbReference>
<dbReference type="AlphaFoldDB" id="A0A1H4L1S6"/>
<dbReference type="Gene3D" id="3.30.300.20">
    <property type="match status" value="2"/>
</dbReference>
<accession>A0A1H4L1S6</accession>
<evidence type="ECO:0000313" key="2">
    <source>
        <dbReference type="Proteomes" id="UP000199064"/>
    </source>
</evidence>
<organism evidence="1 2">
    <name type="scientific">Nitratireductor aquibiodomus</name>
    <dbReference type="NCBI Taxonomy" id="204799"/>
    <lineage>
        <taxon>Bacteria</taxon>
        <taxon>Pseudomonadati</taxon>
        <taxon>Pseudomonadota</taxon>
        <taxon>Alphaproteobacteria</taxon>
        <taxon>Hyphomicrobiales</taxon>
        <taxon>Phyllobacteriaceae</taxon>
        <taxon>Nitratireductor</taxon>
    </lineage>
</organism>
<dbReference type="InterPro" id="IPR003718">
    <property type="entry name" value="OsmC/Ohr_fam"/>
</dbReference>
<dbReference type="SUPFAM" id="SSF82784">
    <property type="entry name" value="OsmC-like"/>
    <property type="match status" value="2"/>
</dbReference>
<sequence length="394" mass="42999">MRPANIIAEQNHPLAIPLRAAPGTLLAPSPRLGNSTRTVVRSLTVMQKEALISEANSDRTWRLLSDEGAYLNGHDEAPPPLAYLSAGMVASYLNEIHALADIRQIEIDDIEIIQDNFYSMNGSFAKGTMTASAHDIELKAKIKSRYDSDTLRSLILDSIASSPLNGLMRGAKESLFRLCHNGSEIGISNGKEIAAPLLPAFDEEKFDIMEGDWDAVIEHTRQPSPIMEDTTTFAGGALTETQNRMLHLRVHAKRQPDGIVKIRQHVYNPHGSAFHFTSDEAGRAPSAAALISAGIGFCFMTQFGRYAAMIKKPLKSYQIIQDFHFSRGGATGKTGKAGEAAPLETHVHIQSDESDSFAKTMLEVAEQTCFLHAFCRTPLKAKLKISSLGSGLID</sequence>
<protein>
    <submittedName>
        <fullName evidence="1">OsmC-like protein</fullName>
    </submittedName>
</protein>
<dbReference type="Proteomes" id="UP000199064">
    <property type="component" value="Unassembled WGS sequence"/>
</dbReference>
<dbReference type="Pfam" id="PF02566">
    <property type="entry name" value="OsmC"/>
    <property type="match status" value="1"/>
</dbReference>
<evidence type="ECO:0000313" key="1">
    <source>
        <dbReference type="EMBL" id="SEB64720.1"/>
    </source>
</evidence>
<dbReference type="InterPro" id="IPR015946">
    <property type="entry name" value="KH_dom-like_a/b"/>
</dbReference>
<name>A0A1H4L1S6_9HYPH</name>
<proteinExistence type="predicted"/>